<sequence>MPLSFFLNCFSHVLKHEDILSYDYKEHTPYFISCLQLTALSKVKYGYLFI</sequence>
<protein>
    <submittedName>
        <fullName evidence="3">Uncharacterized protein</fullName>
    </submittedName>
</protein>
<dbReference type="EMBL" id="MNCJ02000323">
    <property type="protein sequence ID" value="KAF5797260.1"/>
    <property type="molecule type" value="Genomic_DNA"/>
</dbReference>
<proteinExistence type="predicted"/>
<evidence type="ECO:0000313" key="4">
    <source>
        <dbReference type="Proteomes" id="UP000215914"/>
    </source>
</evidence>
<evidence type="ECO:0000313" key="1">
    <source>
        <dbReference type="EMBL" id="KAF5797260.1"/>
    </source>
</evidence>
<keyword evidence="4" id="KW-1185">Reference proteome</keyword>
<dbReference type="EMBL" id="CM007897">
    <property type="protein sequence ID" value="OTG19719.1"/>
    <property type="molecule type" value="Genomic_DNA"/>
</dbReference>
<gene>
    <name evidence="3" type="ORF">HannXRQ_Chr08g0237211</name>
    <name evidence="1" type="ORF">HanXRQr2_Chr08g0361501</name>
    <name evidence="2" type="ORF">HanXRQr2_Chr08g0361511</name>
</gene>
<evidence type="ECO:0000313" key="2">
    <source>
        <dbReference type="EMBL" id="KAF5797261.1"/>
    </source>
</evidence>
<dbReference type="Proteomes" id="UP000215914">
    <property type="component" value="Chromosome 8"/>
</dbReference>
<dbReference type="Gramene" id="mRNA:HanXRQr2_Chr08g0361511">
    <property type="protein sequence ID" value="CDS:HanXRQr2_Chr08g0361511.1"/>
    <property type="gene ID" value="HanXRQr2_Chr08g0361511"/>
</dbReference>
<organism evidence="3 4">
    <name type="scientific">Helianthus annuus</name>
    <name type="common">Common sunflower</name>
    <dbReference type="NCBI Taxonomy" id="4232"/>
    <lineage>
        <taxon>Eukaryota</taxon>
        <taxon>Viridiplantae</taxon>
        <taxon>Streptophyta</taxon>
        <taxon>Embryophyta</taxon>
        <taxon>Tracheophyta</taxon>
        <taxon>Spermatophyta</taxon>
        <taxon>Magnoliopsida</taxon>
        <taxon>eudicotyledons</taxon>
        <taxon>Gunneridae</taxon>
        <taxon>Pentapetalae</taxon>
        <taxon>asterids</taxon>
        <taxon>campanulids</taxon>
        <taxon>Asterales</taxon>
        <taxon>Asteraceae</taxon>
        <taxon>Asteroideae</taxon>
        <taxon>Heliantheae alliance</taxon>
        <taxon>Heliantheae</taxon>
        <taxon>Helianthus</taxon>
    </lineage>
</organism>
<reference evidence="3" key="2">
    <citation type="submission" date="2017-02" db="EMBL/GenBank/DDBJ databases">
        <title>Sunflower complete genome.</title>
        <authorList>
            <person name="Langlade N."/>
            <person name="Munos S."/>
        </authorList>
    </citation>
    <scope>NUCLEOTIDE SEQUENCE [LARGE SCALE GENOMIC DNA]</scope>
    <source>
        <tissue evidence="3">Leaves</tissue>
    </source>
</reference>
<dbReference type="InParanoid" id="A0A251U9F4"/>
<evidence type="ECO:0000313" key="3">
    <source>
        <dbReference type="EMBL" id="OTG19719.1"/>
    </source>
</evidence>
<dbReference type="AlphaFoldDB" id="A0A251U9F4"/>
<accession>A0A251U9F4</accession>
<dbReference type="EMBL" id="MNCJ02000323">
    <property type="protein sequence ID" value="KAF5797261.1"/>
    <property type="molecule type" value="Genomic_DNA"/>
</dbReference>
<dbReference type="Gramene" id="mRNA:HanXRQr2_Chr08g0361501">
    <property type="protein sequence ID" value="CDS:HanXRQr2_Chr08g0361501.1"/>
    <property type="gene ID" value="HanXRQr2_Chr08g0361501"/>
</dbReference>
<name>A0A251U9F4_HELAN</name>
<reference evidence="1" key="3">
    <citation type="submission" date="2020-06" db="EMBL/GenBank/DDBJ databases">
        <title>Helianthus annuus Genome sequencing and assembly Release 2.</title>
        <authorList>
            <person name="Gouzy J."/>
            <person name="Langlade N."/>
            <person name="Munos S."/>
        </authorList>
    </citation>
    <scope>NUCLEOTIDE SEQUENCE</scope>
    <source>
        <tissue evidence="1">Leaves</tissue>
    </source>
</reference>
<reference evidence="1 4" key="1">
    <citation type="journal article" date="2017" name="Nature">
        <title>The sunflower genome provides insights into oil metabolism, flowering and Asterid evolution.</title>
        <authorList>
            <person name="Badouin H."/>
            <person name="Gouzy J."/>
            <person name="Grassa C.J."/>
            <person name="Murat F."/>
            <person name="Staton S.E."/>
            <person name="Cottret L."/>
            <person name="Lelandais-Briere C."/>
            <person name="Owens G.L."/>
            <person name="Carrere S."/>
            <person name="Mayjonade B."/>
            <person name="Legrand L."/>
            <person name="Gill N."/>
            <person name="Kane N.C."/>
            <person name="Bowers J.E."/>
            <person name="Hubner S."/>
            <person name="Bellec A."/>
            <person name="Berard A."/>
            <person name="Berges H."/>
            <person name="Blanchet N."/>
            <person name="Boniface M.C."/>
            <person name="Brunel D."/>
            <person name="Catrice O."/>
            <person name="Chaidir N."/>
            <person name="Claudel C."/>
            <person name="Donnadieu C."/>
            <person name="Faraut T."/>
            <person name="Fievet G."/>
            <person name="Helmstetter N."/>
            <person name="King M."/>
            <person name="Knapp S.J."/>
            <person name="Lai Z."/>
            <person name="Le Paslier M.C."/>
            <person name="Lippi Y."/>
            <person name="Lorenzon L."/>
            <person name="Mandel J.R."/>
            <person name="Marage G."/>
            <person name="Marchand G."/>
            <person name="Marquand E."/>
            <person name="Bret-Mestries E."/>
            <person name="Morien E."/>
            <person name="Nambeesan S."/>
            <person name="Nguyen T."/>
            <person name="Pegot-Espagnet P."/>
            <person name="Pouilly N."/>
            <person name="Raftis F."/>
            <person name="Sallet E."/>
            <person name="Schiex T."/>
            <person name="Thomas J."/>
            <person name="Vandecasteele C."/>
            <person name="Vares D."/>
            <person name="Vear F."/>
            <person name="Vautrin S."/>
            <person name="Crespi M."/>
            <person name="Mangin B."/>
            <person name="Burke J.M."/>
            <person name="Salse J."/>
            <person name="Munos S."/>
            <person name="Vincourt P."/>
            <person name="Rieseberg L.H."/>
            <person name="Langlade N.B."/>
        </authorList>
    </citation>
    <scope>NUCLEOTIDE SEQUENCE [LARGE SCALE GENOMIC DNA]</scope>
    <source>
        <strain evidence="4">cv. SF193</strain>
        <tissue evidence="1">Leaves</tissue>
    </source>
</reference>